<evidence type="ECO:0000256" key="1">
    <source>
        <dbReference type="SAM" id="MobiDB-lite"/>
    </source>
</evidence>
<dbReference type="KEGG" id="srn:A4G23_05447"/>
<evidence type="ECO:0000313" key="3">
    <source>
        <dbReference type="Proteomes" id="UP000095349"/>
    </source>
</evidence>
<feature type="compositionally biased region" description="Low complexity" evidence="1">
    <location>
        <begin position="57"/>
        <end position="67"/>
    </location>
</feature>
<protein>
    <recommendedName>
        <fullName evidence="4">Plasmid stabilization protein</fullName>
    </recommendedName>
</protein>
<evidence type="ECO:0000313" key="2">
    <source>
        <dbReference type="EMBL" id="AOT62549.1"/>
    </source>
</evidence>
<dbReference type="RefSeq" id="WP_031135935.1">
    <property type="nucleotide sequence ID" value="NZ_CP017316.1"/>
</dbReference>
<sequence>MPAGSSSKRERQYEHIKDSARGRGEGEKRAKEIAARTVNKERARSGEAKSSGGGSGRSSSRGASSAPKGGGQRSGGGSQATYDELYAEARKRDIPGRSSMNKAELQRRLGG</sequence>
<accession>A0A1D8GAS3</accession>
<dbReference type="AlphaFoldDB" id="A0A1D8GAS3"/>
<feature type="compositionally biased region" description="Gly residues" evidence="1">
    <location>
        <begin position="68"/>
        <end position="78"/>
    </location>
</feature>
<organism evidence="2 3">
    <name type="scientific">Streptomyces rubrolavendulae</name>
    <dbReference type="NCBI Taxonomy" id="285473"/>
    <lineage>
        <taxon>Bacteria</taxon>
        <taxon>Bacillati</taxon>
        <taxon>Actinomycetota</taxon>
        <taxon>Actinomycetes</taxon>
        <taxon>Kitasatosporales</taxon>
        <taxon>Streptomycetaceae</taxon>
        <taxon>Streptomyces</taxon>
    </lineage>
</organism>
<dbReference type="PATRIC" id="fig|285473.5.peg.5743"/>
<proteinExistence type="predicted"/>
<dbReference type="EMBL" id="CP017316">
    <property type="protein sequence ID" value="AOT62549.1"/>
    <property type="molecule type" value="Genomic_DNA"/>
</dbReference>
<dbReference type="STRING" id="285473.A4G23_05447"/>
<evidence type="ECO:0008006" key="4">
    <source>
        <dbReference type="Google" id="ProtNLM"/>
    </source>
</evidence>
<keyword evidence="3" id="KW-1185">Reference proteome</keyword>
<name>A0A1D8GAS3_9ACTN</name>
<feature type="region of interest" description="Disordered" evidence="1">
    <location>
        <begin position="1"/>
        <end position="111"/>
    </location>
</feature>
<feature type="compositionally biased region" description="Basic and acidic residues" evidence="1">
    <location>
        <begin position="7"/>
        <end position="47"/>
    </location>
</feature>
<dbReference type="GeneID" id="91406932"/>
<dbReference type="OrthoDB" id="8759311at2"/>
<reference evidence="2 3" key="1">
    <citation type="submission" date="2016-09" db="EMBL/GenBank/DDBJ databases">
        <title>Streptomyces rubrolavendulae MJM4426 Genome sequencing and assembly.</title>
        <authorList>
            <person name="Kim J.-G."/>
        </authorList>
    </citation>
    <scope>NUCLEOTIDE SEQUENCE [LARGE SCALE GENOMIC DNA]</scope>
    <source>
        <strain evidence="2 3">MJM4426</strain>
    </source>
</reference>
<dbReference type="Proteomes" id="UP000095349">
    <property type="component" value="Chromosome"/>
</dbReference>
<gene>
    <name evidence="2" type="ORF">A4G23_05447</name>
</gene>